<keyword evidence="2" id="KW-0539">Nucleus</keyword>
<dbReference type="GO" id="GO:0005634">
    <property type="term" value="C:nucleus"/>
    <property type="evidence" value="ECO:0007669"/>
    <property type="project" value="UniProtKB-SubCell"/>
</dbReference>
<evidence type="ECO:0000256" key="2">
    <source>
        <dbReference type="ARBA" id="ARBA00023242"/>
    </source>
</evidence>
<dbReference type="Pfam" id="PF06203">
    <property type="entry name" value="CCT"/>
    <property type="match status" value="1"/>
</dbReference>
<evidence type="ECO:0000313" key="5">
    <source>
        <dbReference type="Proteomes" id="UP000694044"/>
    </source>
</evidence>
<evidence type="ECO:0000259" key="3">
    <source>
        <dbReference type="PROSITE" id="PS51017"/>
    </source>
</evidence>
<name>A0A8T1VWE5_9STRA</name>
<accession>A0A8T1VWE5</accession>
<comment type="caution">
    <text evidence="4">The sequence shown here is derived from an EMBL/GenBank/DDBJ whole genome shotgun (WGS) entry which is preliminary data.</text>
</comment>
<sequence>METARRPETSFGDVLDGLAVNVVDHLEDKWSGVFMPALRTFHARFGHSDVPEEFVVPHSSPAWPKATWGLHLGQIISRGQATKRLYGAQVAASRQELLQLGFTWTATSAADRSWEQQVMPALRVFQQENGHCNVQSSFVVPEWEPWPPNAWGLNLGAIVRRIRAGRSYAAQSTRGSGALDKLGFLWNPTDVEWQERVLPALATFADEFGGTEPMTSEFVVPSDAPWPKQTWGLELGMFLSSSQRREQYFVQIVRDASVLDHLGFEVSLSDATWGRQVVPLLTIFSTIFPNELKLSEDFVVPHIQPWPRKMWGLKLGKIAAQNPDRMALVESEWKQRSEAPETLSLVSENRSQQWKTRILPALVTFVRVFGDCRLGGHFTVPCEKPWPKQTWGLRLGARIADYLKNGTYFEQIGRDADRLDALGFSFKLSETPWEQYGAPLLEIFSTVYPCTVVADSFVVPSEAPWQETMWGIKLGRIVRWNAQHMTRIENEWRVQVLSAVEVYQQERQGSSIGEKFVIPSQSPWPSKTWGMDLARILHRLHIGECYDGHVALARNSIARLKHLLHRRRDEAWESIFTALKACSKRYGHCNVRPHFTVPENYSWPKPVWNLQLGQIIDKMKTTGNFFSYAGRCANRLSKLGFWLALSSVAWEKKVAPLIATFANLHPQDTIAWGFGWGFTIPAKEPWPENVWGVNLGVVVQWNLSRLEAIERDWRDQVLLANDVYQYENGNKILRDKFVVPSRPPWPYKTWGRELRHILTCVQVGQHYGGHVAIANFHSNEACAVAHSKNEHWKTMIFPALHTFAIVFGHCSVPEDFVVPSEAPWLKQIFGLQLGSICAVMEKRGTYFAEVGLNADRLETFGFRYKLADAPWRQHVAPLLKLYATQYPHEILSEDFVVPPKQPWPQELYGLRLGKVVSWSSGFAWNRKEGQWRVHETPENTKLAGEFGYCKVPASFKVPPELPWPKQMWGLRMKIYLRQLNRSGDLFISGGLHRVLTSEKEVGFVFKLATEDANLLGESEREEYRAEMEQIGGKEETSEPESYLGKRTLPEPTCFRKEGWVGSYSPKSRKERVQRYLRKRQKRVWVKEVKYDVRKNFANTRLRVKGRFVTREDEKTMRELLSFT</sequence>
<proteinExistence type="predicted"/>
<reference evidence="4" key="1">
    <citation type="submission" date="2021-02" db="EMBL/GenBank/DDBJ databases">
        <authorList>
            <person name="Palmer J.M."/>
        </authorList>
    </citation>
    <scope>NUCLEOTIDE SEQUENCE</scope>
    <source>
        <strain evidence="4">SCRP734</strain>
    </source>
</reference>
<dbReference type="Proteomes" id="UP000694044">
    <property type="component" value="Unassembled WGS sequence"/>
</dbReference>
<keyword evidence="5" id="KW-1185">Reference proteome</keyword>
<evidence type="ECO:0000256" key="1">
    <source>
        <dbReference type="ARBA" id="ARBA00004123"/>
    </source>
</evidence>
<dbReference type="PANTHER" id="PTHR37066">
    <property type="entry name" value="HELICASE-ASSOCIATED"/>
    <property type="match status" value="1"/>
</dbReference>
<gene>
    <name evidence="4" type="ORF">PHYPSEUDO_003241</name>
</gene>
<organism evidence="4 5">
    <name type="scientific">Phytophthora pseudosyringae</name>
    <dbReference type="NCBI Taxonomy" id="221518"/>
    <lineage>
        <taxon>Eukaryota</taxon>
        <taxon>Sar</taxon>
        <taxon>Stramenopiles</taxon>
        <taxon>Oomycota</taxon>
        <taxon>Peronosporomycetes</taxon>
        <taxon>Peronosporales</taxon>
        <taxon>Peronosporaceae</taxon>
        <taxon>Phytophthora</taxon>
    </lineage>
</organism>
<dbReference type="PROSITE" id="PS51017">
    <property type="entry name" value="CCT"/>
    <property type="match status" value="1"/>
</dbReference>
<protein>
    <recommendedName>
        <fullName evidence="3">CCT domain-containing protein</fullName>
    </recommendedName>
</protein>
<dbReference type="EMBL" id="JAGDFM010000164">
    <property type="protein sequence ID" value="KAG7383884.1"/>
    <property type="molecule type" value="Genomic_DNA"/>
</dbReference>
<feature type="domain" description="CCT" evidence="3">
    <location>
        <begin position="1068"/>
        <end position="1110"/>
    </location>
</feature>
<dbReference type="InterPro" id="IPR010402">
    <property type="entry name" value="CCT_domain"/>
</dbReference>
<dbReference type="AlphaFoldDB" id="A0A8T1VWE5"/>
<comment type="subcellular location">
    <subcellularLocation>
        <location evidence="1">Nucleus</location>
    </subcellularLocation>
</comment>
<dbReference type="OrthoDB" id="153872at2759"/>
<dbReference type="PANTHER" id="PTHR37066:SF1">
    <property type="entry name" value="LNS2_PITP DOMAIN-CONTAINING PROTEIN"/>
    <property type="match status" value="1"/>
</dbReference>
<evidence type="ECO:0000313" key="4">
    <source>
        <dbReference type="EMBL" id="KAG7383884.1"/>
    </source>
</evidence>